<dbReference type="AlphaFoldDB" id="A0A3D9H4V8"/>
<organism evidence="7 8">
    <name type="scientific">Winogradskyella eximia</name>
    <dbReference type="NCBI Taxonomy" id="262006"/>
    <lineage>
        <taxon>Bacteria</taxon>
        <taxon>Pseudomonadati</taxon>
        <taxon>Bacteroidota</taxon>
        <taxon>Flavobacteriia</taxon>
        <taxon>Flavobacteriales</taxon>
        <taxon>Flavobacteriaceae</taxon>
        <taxon>Winogradskyella</taxon>
    </lineage>
</organism>
<keyword evidence="2" id="KW-0732">Signal</keyword>
<protein>
    <submittedName>
        <fullName evidence="7">Phytoene dehydrogenase-like protein</fullName>
    </submittedName>
</protein>
<keyword evidence="3" id="KW-0274">FAD</keyword>
<evidence type="ECO:0000256" key="4">
    <source>
        <dbReference type="ARBA" id="ARBA00022857"/>
    </source>
</evidence>
<evidence type="ECO:0000313" key="7">
    <source>
        <dbReference type="EMBL" id="RED44510.1"/>
    </source>
</evidence>
<feature type="domain" description="Amine oxidase" evidence="6">
    <location>
        <begin position="23"/>
        <end position="515"/>
    </location>
</feature>
<dbReference type="OrthoDB" id="9789960at2"/>
<evidence type="ECO:0000259" key="6">
    <source>
        <dbReference type="Pfam" id="PF01593"/>
    </source>
</evidence>
<dbReference type="GO" id="GO:0016491">
    <property type="term" value="F:oxidoreductase activity"/>
    <property type="evidence" value="ECO:0007669"/>
    <property type="project" value="InterPro"/>
</dbReference>
<keyword evidence="5" id="KW-0520">NAD</keyword>
<keyword evidence="4" id="KW-0521">NADP</keyword>
<evidence type="ECO:0000256" key="3">
    <source>
        <dbReference type="ARBA" id="ARBA00022827"/>
    </source>
</evidence>
<gene>
    <name evidence="7" type="ORF">DFQ10_103197</name>
</gene>
<keyword evidence="1" id="KW-0285">Flavoprotein</keyword>
<keyword evidence="8" id="KW-1185">Reference proteome</keyword>
<dbReference type="RefSeq" id="WP_115817110.1">
    <property type="nucleotide sequence ID" value="NZ_QRDV01000003.1"/>
</dbReference>
<dbReference type="EMBL" id="QRDV01000003">
    <property type="protein sequence ID" value="RED44510.1"/>
    <property type="molecule type" value="Genomic_DNA"/>
</dbReference>
<evidence type="ECO:0000313" key="8">
    <source>
        <dbReference type="Proteomes" id="UP000256980"/>
    </source>
</evidence>
<dbReference type="SUPFAM" id="SSF51905">
    <property type="entry name" value="FAD/NAD(P)-binding domain"/>
    <property type="match status" value="1"/>
</dbReference>
<name>A0A3D9H4V8_9FLAO</name>
<accession>A0A3D9H4V8</accession>
<dbReference type="PANTHER" id="PTHR46091">
    <property type="entry name" value="BLR7054 PROTEIN"/>
    <property type="match status" value="1"/>
</dbReference>
<evidence type="ECO:0000256" key="1">
    <source>
        <dbReference type="ARBA" id="ARBA00022630"/>
    </source>
</evidence>
<dbReference type="InterPro" id="IPR002937">
    <property type="entry name" value="Amino_oxidase"/>
</dbReference>
<dbReference type="PANTHER" id="PTHR46091:SF3">
    <property type="entry name" value="AMINE OXIDASE DOMAIN-CONTAINING PROTEIN"/>
    <property type="match status" value="1"/>
</dbReference>
<comment type="caution">
    <text evidence="7">The sequence shown here is derived from an EMBL/GenBank/DDBJ whole genome shotgun (WGS) entry which is preliminary data.</text>
</comment>
<dbReference type="Gene3D" id="3.50.50.60">
    <property type="entry name" value="FAD/NAD(P)-binding domain"/>
    <property type="match status" value="2"/>
</dbReference>
<proteinExistence type="predicted"/>
<dbReference type="InterPro" id="IPR036188">
    <property type="entry name" value="FAD/NAD-bd_sf"/>
</dbReference>
<reference evidence="7 8" key="1">
    <citation type="submission" date="2018-07" db="EMBL/GenBank/DDBJ databases">
        <title>Genomic Encyclopedia of Type Strains, Phase III (KMG-III): the genomes of soil and plant-associated and newly described type strains.</title>
        <authorList>
            <person name="Whitman W."/>
        </authorList>
    </citation>
    <scope>NUCLEOTIDE SEQUENCE [LARGE SCALE GENOMIC DNA]</scope>
    <source>
        <strain evidence="7 8">CECT 7946</strain>
    </source>
</reference>
<dbReference type="Pfam" id="PF01593">
    <property type="entry name" value="Amino_oxidase"/>
    <property type="match status" value="1"/>
</dbReference>
<dbReference type="Proteomes" id="UP000256980">
    <property type="component" value="Unassembled WGS sequence"/>
</dbReference>
<evidence type="ECO:0000256" key="2">
    <source>
        <dbReference type="ARBA" id="ARBA00022729"/>
    </source>
</evidence>
<evidence type="ECO:0000256" key="5">
    <source>
        <dbReference type="ARBA" id="ARBA00023027"/>
    </source>
</evidence>
<sequence>MSVSQNNNTKNTYDTIIVGAGVGGLSAAICLARAGQKVLVLEQHDVPGGWCHSFYLNGYRFTPGVHYVGLLDKGQSTSELYEGLGIANDIAFYKMNPKGFEHCWIEDERFDYPSNFDDFQAALIERFPHEKKGIIKYLTLVKNVGKQLQLIPKVKGLWQQITIPFRTKHMGKYSPFSLKRVINWHVKDPLLQSILNVQFGDHGLPPKKASFIMHAAIMAHYSAGGFYPMGGGGAIVKAMTNKIKKHNGLVQTSTSVKRVLIEGDKKKKAIGVELESGEQIFASRVISNADPGITYFNLIGKENISAKLLKKLSKTKYSCTSIMLFLTVDMDVKKAGLDSGNIWLLKDKDFDTIYDDSQNADILKGNEFPGMFISCTTLKDPISFDGRYHTLEAITYINYEAFADFKDEDKERSEAYLQFKEQIIQKFLRSLEKVVPGITASIVHKELGTPITNEFYINSTDGNVYGTEKSLKHIGPFAYKMKSEIENFYLCGASTVSHGVAGASYSGVQTAAAILGCRQDDLIKPNKEQHLRIFDAEDDTNYPDWMQKKIALKKTKLASKDVFTSAN</sequence>
<dbReference type="InterPro" id="IPR052206">
    <property type="entry name" value="Retinol_saturase"/>
</dbReference>